<dbReference type="PIR" id="S77011">
    <property type="entry name" value="S77011"/>
</dbReference>
<dbReference type="Gene3D" id="1.10.1660.10">
    <property type="match status" value="1"/>
</dbReference>
<dbReference type="SUPFAM" id="SSF46955">
    <property type="entry name" value="Putative DNA-binding domain"/>
    <property type="match status" value="1"/>
</dbReference>
<dbReference type="PDB" id="9IPL">
    <property type="method" value="X-ray"/>
    <property type="resolution" value="2.28 A"/>
    <property type="chains" value="A/B=154-369"/>
</dbReference>
<dbReference type="InterPro" id="IPR036588">
    <property type="entry name" value="CobH/CbiC_sf"/>
</dbReference>
<reference evidence="10" key="4">
    <citation type="submission" date="2024-06" db="PDB data bank">
        <title>Crystal structure of the tetrapyrrole binding domain in CoaR at 2 angstrom resolution.</title>
        <authorList>
            <person name="Liu X.C."/>
        </authorList>
    </citation>
    <scope>X-RAY CRYSTALLOGRAPHY (2.03 ANGSTROMS) OF 154-369</scope>
</reference>
<dbReference type="PANTHER" id="PTHR43588">
    <property type="entry name" value="COBALT-PRECORRIN-8 METHYLMUTASE"/>
    <property type="match status" value="1"/>
</dbReference>
<dbReference type="SUPFAM" id="SSF63965">
    <property type="entry name" value="Precorrin-8X methylmutase CbiC/CobH"/>
    <property type="match status" value="1"/>
</dbReference>
<dbReference type="GO" id="GO:0006355">
    <property type="term" value="P:regulation of DNA-templated transcription"/>
    <property type="evidence" value="ECO:0007669"/>
    <property type="project" value="InterPro"/>
</dbReference>
<dbReference type="InterPro" id="IPR000551">
    <property type="entry name" value="MerR-type_HTH_dom"/>
</dbReference>
<evidence type="ECO:0000256" key="2">
    <source>
        <dbReference type="ARBA" id="ARBA00009774"/>
    </source>
</evidence>
<dbReference type="EnsemblBacteria" id="BAA10703">
    <property type="protein sequence ID" value="BAA10703"/>
    <property type="gene ID" value="BAA10703"/>
</dbReference>
<keyword evidence="7" id="KW-1185">Reference proteome</keyword>
<reference evidence="6 7" key="2">
    <citation type="journal article" date="1996" name="DNA Res.">
        <title>Sequence analysis of the genome of the unicellular cyanobacterium Synechocystis sp. strain PCC6803. II. Sequence determination of the entire genome and assignment of potential protein-coding regions.</title>
        <authorList>
            <person name="Kaneko T."/>
            <person name="Sato S."/>
            <person name="Kotani H."/>
            <person name="Tanaka A."/>
            <person name="Asamizu E."/>
            <person name="Nakamura Y."/>
            <person name="Miyajima N."/>
            <person name="Hirosawa M."/>
            <person name="Sugiura M."/>
            <person name="Sasamoto S."/>
            <person name="Kimura T."/>
            <person name="Hosouchi T."/>
            <person name="Matsuno A."/>
            <person name="Muraki A."/>
            <person name="Nakazaki N."/>
            <person name="Naruo K."/>
            <person name="Okumura S."/>
            <person name="Shimpo S."/>
            <person name="Takeuchi C."/>
            <person name="Wada T."/>
            <person name="Watanabe A."/>
            <person name="Yamada M."/>
            <person name="Yasuda M."/>
            <person name="Tabata S."/>
        </authorList>
    </citation>
    <scope>NUCLEOTIDE SEQUENCE [LARGE SCALE GENOMIC DNA]</scope>
    <source>
        <strain evidence="7">ATCC 27184 / PCC 6803 / Kazusa</strain>
    </source>
</reference>
<protein>
    <submittedName>
        <fullName evidence="6">Mercuric resistance operon regulatory protein precorrin isomerase</fullName>
    </submittedName>
</protein>
<dbReference type="InterPro" id="IPR003722">
    <property type="entry name" value="Cbl_synth_CobH/CbiC"/>
</dbReference>
<organism evidence="6 7">
    <name type="scientific">Synechocystis sp. (strain ATCC 27184 / PCC 6803 / Kazusa)</name>
    <dbReference type="NCBI Taxonomy" id="1111708"/>
    <lineage>
        <taxon>Bacteria</taxon>
        <taxon>Bacillati</taxon>
        <taxon>Cyanobacteriota</taxon>
        <taxon>Cyanophyceae</taxon>
        <taxon>Synechococcales</taxon>
        <taxon>Merismopediaceae</taxon>
        <taxon>Synechocystis</taxon>
    </lineage>
</organism>
<comment type="similarity">
    <text evidence="2">Belongs to the CobH/CbiC family.</text>
</comment>
<dbReference type="InterPro" id="IPR009061">
    <property type="entry name" value="DNA-bd_dom_put_sf"/>
</dbReference>
<evidence type="ECO:0000313" key="6">
    <source>
        <dbReference type="EMBL" id="BAA10703.1"/>
    </source>
</evidence>
<evidence type="ECO:0000256" key="3">
    <source>
        <dbReference type="ARBA" id="ARBA00022573"/>
    </source>
</evidence>
<dbReference type="eggNOG" id="COG0789">
    <property type="taxonomic scope" value="Bacteria"/>
</dbReference>
<dbReference type="CDD" id="cd00592">
    <property type="entry name" value="HTH_MerR-like"/>
    <property type="match status" value="1"/>
</dbReference>
<keyword evidence="4 6" id="KW-0413">Isomerase</keyword>
<dbReference type="PDB" id="9IKT">
    <property type="method" value="X-ray"/>
    <property type="resolution" value="2.03 A"/>
    <property type="chains" value="A/B=154-369"/>
</dbReference>
<sequence length="370" mass="40611">MKTNHLTIKELTDAVGGGVTPRMVRHYHTLGLLPPVQRSEGNYRLYTQQDVQRLQRVIALKQQGFQLSHIRQLLDSHSEESLDPTLMVQLQQQYQAVIQQITRLRQTASALEGLLGRDQSCQITQAEALAQLKQLDVDVQEGLGKLDQLWTNLDAETTTHPEAFQESLKHLLPDLSAYSEITIHLLHQLVLACGDVSLVNAVRLSQGAIASARDALKAGCPVVTDVPVVAAALDQTRLAHLGCTVKTLIDDPHITGLREAEQAFWHHDHWQQRLQQIPQGCVLAIGYAPSVLLTACKLIEQQHIQPALVIGMPIGFSHAPGAKRRLMTSPIPHITIQGSLGGGLLAAVTLNALVETLIAKPDCHCYLTCL</sequence>
<gene>
    <name evidence="6" type="primary">merR</name>
</gene>
<dbReference type="GO" id="GO:0009236">
    <property type="term" value="P:cobalamin biosynthetic process"/>
    <property type="evidence" value="ECO:0007669"/>
    <property type="project" value="UniProtKB-UniPathway"/>
</dbReference>
<evidence type="ECO:0000259" key="5">
    <source>
        <dbReference type="PROSITE" id="PS50937"/>
    </source>
</evidence>
<keyword evidence="3" id="KW-0169">Cobalamin biosynthesis</keyword>
<dbReference type="PROSITE" id="PS50937">
    <property type="entry name" value="HTH_MERR_2"/>
    <property type="match status" value="1"/>
</dbReference>
<dbReference type="GO" id="GO:0003677">
    <property type="term" value="F:DNA binding"/>
    <property type="evidence" value="ECO:0007669"/>
    <property type="project" value="InterPro"/>
</dbReference>
<dbReference type="EMBL" id="BA000022">
    <property type="protein sequence ID" value="BAA10703.1"/>
    <property type="molecule type" value="Genomic_DNA"/>
</dbReference>
<name>Q55938_SYNY3</name>
<proteinExistence type="evidence at protein level"/>
<dbReference type="AlphaFoldDB" id="Q55938"/>
<evidence type="ECO:0000256" key="1">
    <source>
        <dbReference type="ARBA" id="ARBA00004953"/>
    </source>
</evidence>
<dbReference type="PDB" id="9IKA">
    <property type="method" value="X-ray"/>
    <property type="resolution" value="2.26 A"/>
    <property type="chains" value="A/B=154-369"/>
</dbReference>
<dbReference type="PhylomeDB" id="Q55938"/>
<dbReference type="IntAct" id="Q55938">
    <property type="interactions" value="1"/>
</dbReference>
<dbReference type="Proteomes" id="UP000001425">
    <property type="component" value="Chromosome"/>
</dbReference>
<comment type="pathway">
    <text evidence="1">Cofactor biosynthesis; adenosylcobalamin biosynthesis.</text>
</comment>
<dbReference type="SMART" id="SM00422">
    <property type="entry name" value="HTH_MERR"/>
    <property type="match status" value="1"/>
</dbReference>
<dbReference type="PaxDb" id="1148-1001822"/>
<dbReference type="Pfam" id="PF13411">
    <property type="entry name" value="MerR_1"/>
    <property type="match status" value="1"/>
</dbReference>
<dbReference type="KEGG" id="syn:sll0794"/>
<reference evidence="6 7" key="1">
    <citation type="journal article" date="1995" name="DNA Res.">
        <title>Sequence analysis of the genome of the unicellular cyanobacterium Synechocystis sp. strain PCC6803. I. Sequence features in the 1 Mb region from map positions 64% to 92% of the genome.</title>
        <authorList>
            <person name="Kaneko T."/>
            <person name="Tanaka A."/>
            <person name="Sato S."/>
            <person name="Kotani H."/>
            <person name="Sazuka T."/>
            <person name="Miyajima N."/>
            <person name="Sugiura M."/>
            <person name="Tabata S."/>
        </authorList>
    </citation>
    <scope>NUCLEOTIDE SEQUENCE [LARGE SCALE GENOMIC DNA]</scope>
    <source>
        <strain evidence="7">ATCC 27184 / PCC 6803 / Kazusa</strain>
    </source>
</reference>
<evidence type="ECO:0000256" key="4">
    <source>
        <dbReference type="ARBA" id="ARBA00023235"/>
    </source>
</evidence>
<dbReference type="eggNOG" id="COG2082">
    <property type="taxonomic scope" value="Bacteria"/>
</dbReference>
<dbReference type="GO" id="GO:0016993">
    <property type="term" value="F:precorrin-8X methylmutase activity"/>
    <property type="evidence" value="ECO:0007669"/>
    <property type="project" value="InterPro"/>
</dbReference>
<feature type="domain" description="HTH merR-type" evidence="5">
    <location>
        <begin position="5"/>
        <end position="76"/>
    </location>
</feature>
<dbReference type="Pfam" id="PF02570">
    <property type="entry name" value="CbiC"/>
    <property type="match status" value="1"/>
</dbReference>
<reference evidence="9" key="5">
    <citation type="submission" date="2024-06" db="PDB data bank">
        <title>Crystal structure of the tetrapyrrole binding domain in CoaR.</title>
        <authorList>
            <person name="Liu X.C."/>
        </authorList>
    </citation>
    <scope>X-RAY CRYSTALLOGRAPHY (2.26 ANGSTROMS) OF 154-369</scope>
</reference>
<dbReference type="InParanoid" id="Q55938"/>
<evidence type="ECO:0007829" key="8">
    <source>
        <dbReference type="PDB" id="8X33"/>
    </source>
</evidence>
<reference evidence="11" key="6">
    <citation type="submission" date="2024-07" db="PDB data bank">
        <title>A tetrapyrrole binding domain variant of CoaR in closed conformation at 2.28 angstrom resolution.</title>
        <authorList>
            <person name="Liu X.C."/>
        </authorList>
    </citation>
    <scope>X-RAY CRYSTALLOGRAPHY (2.28 ANGSTROMS) OF 154-369</scope>
</reference>
<reference evidence="8" key="3">
    <citation type="submission" date="2023-11" db="PDB data bank">
        <title>crystal structure of the CobH-like domain in cobalt regulator CoaR.</title>
        <authorList>
            <person name="Xichun L."/>
        </authorList>
    </citation>
    <scope>X-RAY CRYSTALLOGRAPHY (3.20 ANGSTROMS) OF 154-358</scope>
</reference>
<evidence type="ECO:0007829" key="10">
    <source>
        <dbReference type="PDB" id="9IKT"/>
    </source>
</evidence>
<dbReference type="STRING" id="1148.gene:10500207"/>
<evidence type="ECO:0007829" key="11">
    <source>
        <dbReference type="PDB" id="9IPL"/>
    </source>
</evidence>
<evidence type="ECO:0000313" key="7">
    <source>
        <dbReference type="Proteomes" id="UP000001425"/>
    </source>
</evidence>
<dbReference type="SMR" id="Q55938"/>
<dbReference type="PANTHER" id="PTHR43588:SF1">
    <property type="entry name" value="COBALT-PRECORRIN-8 METHYLMUTASE"/>
    <property type="match status" value="1"/>
</dbReference>
<keyword evidence="8 9" id="KW-0002">3D-structure</keyword>
<dbReference type="UniPathway" id="UPA00148"/>
<accession>Q55938</accession>
<dbReference type="PDB" id="8X33">
    <property type="method" value="X-ray"/>
    <property type="resolution" value="3.20 A"/>
    <property type="chains" value="A/B=154-358"/>
</dbReference>
<dbReference type="Gene3D" id="3.40.50.10230">
    <property type="entry name" value="Cobalamin biosynthesis CobH/CbiC, precorrin-8X methylmutase"/>
    <property type="match status" value="1"/>
</dbReference>
<evidence type="ECO:0007829" key="9">
    <source>
        <dbReference type="PDB" id="9IKA"/>
    </source>
</evidence>